<feature type="transmembrane region" description="Helical" evidence="1">
    <location>
        <begin position="12"/>
        <end position="34"/>
    </location>
</feature>
<protein>
    <submittedName>
        <fullName evidence="3">YeeE/YedE family protein</fullName>
    </submittedName>
</protein>
<dbReference type="SUPFAM" id="SSF52821">
    <property type="entry name" value="Rhodanese/Cell cycle control phosphatase"/>
    <property type="match status" value="1"/>
</dbReference>
<keyword evidence="1" id="KW-0812">Transmembrane</keyword>
<dbReference type="RefSeq" id="WP_212214249.1">
    <property type="nucleotide sequence ID" value="NZ_JAGUCO010000002.1"/>
</dbReference>
<name>A0ABS5JRV3_9BACT</name>
<sequence length="399" mass="44078">MGPLVPNIISSDFSLIIAIILGFGFGFALEQAGFGSTRKLVGLFYGYDFTVLKVFFTAGVTAMIGVVLLNHLGLLNVDIIYINPTFLYAALVGGGIMGVGFILGGFCPGTSVCAAATGKIDGMTFIFGALLGIFAFTEFFPLISTLYTAESMGNVLMFEMFGLSREVFALVMIFIAVGAFYFVQKIEDKVNGVTPSSSKKTILNYSIVIGVAIILVLITIITPTRSELMHQRIEHMLSDESINIHQMDGDEVAHELMNQYYKYNVIDVRSKEEFDKFHIPTAINIPLAELSNLENRSVFSQREKINIFYAGESVDAQRAYLTAEYFGKAENIAMTTTADQFKKNYYELNTVSENSSKKEKDIYLFRSNAATKLNEIQEALLKMDQPVEKKVARVQGGCS</sequence>
<dbReference type="Proteomes" id="UP000708576">
    <property type="component" value="Unassembled WGS sequence"/>
</dbReference>
<feature type="transmembrane region" description="Helical" evidence="1">
    <location>
        <begin position="86"/>
        <end position="106"/>
    </location>
</feature>
<keyword evidence="4" id="KW-1185">Reference proteome</keyword>
<dbReference type="CDD" id="cd00158">
    <property type="entry name" value="RHOD"/>
    <property type="match status" value="1"/>
</dbReference>
<dbReference type="InterPro" id="IPR036873">
    <property type="entry name" value="Rhodanese-like_dom_sf"/>
</dbReference>
<organism evidence="3 4">
    <name type="scientific">Carboxylicivirga linearis</name>
    <dbReference type="NCBI Taxonomy" id="1628157"/>
    <lineage>
        <taxon>Bacteria</taxon>
        <taxon>Pseudomonadati</taxon>
        <taxon>Bacteroidota</taxon>
        <taxon>Bacteroidia</taxon>
        <taxon>Marinilabiliales</taxon>
        <taxon>Marinilabiliaceae</taxon>
        <taxon>Carboxylicivirga</taxon>
    </lineage>
</organism>
<feature type="transmembrane region" description="Helical" evidence="1">
    <location>
        <begin position="167"/>
        <end position="183"/>
    </location>
</feature>
<dbReference type="SMART" id="SM00450">
    <property type="entry name" value="RHOD"/>
    <property type="match status" value="1"/>
</dbReference>
<dbReference type="Pfam" id="PF00581">
    <property type="entry name" value="Rhodanese"/>
    <property type="match status" value="1"/>
</dbReference>
<feature type="transmembrane region" description="Helical" evidence="1">
    <location>
        <begin position="126"/>
        <end position="147"/>
    </location>
</feature>
<keyword evidence="1" id="KW-0472">Membrane</keyword>
<dbReference type="EMBL" id="JAGUCO010000002">
    <property type="protein sequence ID" value="MBS2097619.1"/>
    <property type="molecule type" value="Genomic_DNA"/>
</dbReference>
<feature type="domain" description="Rhodanese" evidence="2">
    <location>
        <begin position="259"/>
        <end position="350"/>
    </location>
</feature>
<keyword evidence="1" id="KW-1133">Transmembrane helix</keyword>
<feature type="transmembrane region" description="Helical" evidence="1">
    <location>
        <begin position="54"/>
        <end position="74"/>
    </location>
</feature>
<dbReference type="InterPro" id="IPR001763">
    <property type="entry name" value="Rhodanese-like_dom"/>
</dbReference>
<dbReference type="Gene3D" id="3.40.250.10">
    <property type="entry name" value="Rhodanese-like domain"/>
    <property type="match status" value="1"/>
</dbReference>
<evidence type="ECO:0000259" key="2">
    <source>
        <dbReference type="PROSITE" id="PS50206"/>
    </source>
</evidence>
<feature type="transmembrane region" description="Helical" evidence="1">
    <location>
        <begin position="203"/>
        <end position="222"/>
    </location>
</feature>
<proteinExistence type="predicted"/>
<reference evidence="3 4" key="1">
    <citation type="journal article" date="2015" name="Int. J. Syst. Evol. Microbiol.">
        <title>Carboxylicivirga linearis sp. nov., isolated from a sea cucumber culture pond.</title>
        <authorList>
            <person name="Wang F.Q."/>
            <person name="Zhou Y.X."/>
            <person name="Lin X.Z."/>
            <person name="Chen G.J."/>
            <person name="Du Z.J."/>
        </authorList>
    </citation>
    <scope>NUCLEOTIDE SEQUENCE [LARGE SCALE GENOMIC DNA]</scope>
    <source>
        <strain evidence="3 4">FB218</strain>
    </source>
</reference>
<dbReference type="Pfam" id="PF04143">
    <property type="entry name" value="Sulf_transp"/>
    <property type="match status" value="1"/>
</dbReference>
<dbReference type="InterPro" id="IPR007272">
    <property type="entry name" value="Sulf_transp_TsuA/YedE"/>
</dbReference>
<evidence type="ECO:0000313" key="4">
    <source>
        <dbReference type="Proteomes" id="UP000708576"/>
    </source>
</evidence>
<dbReference type="PROSITE" id="PS50206">
    <property type="entry name" value="RHODANESE_3"/>
    <property type="match status" value="1"/>
</dbReference>
<evidence type="ECO:0000256" key="1">
    <source>
        <dbReference type="SAM" id="Phobius"/>
    </source>
</evidence>
<accession>A0ABS5JRV3</accession>
<evidence type="ECO:0000313" key="3">
    <source>
        <dbReference type="EMBL" id="MBS2097619.1"/>
    </source>
</evidence>
<comment type="caution">
    <text evidence="3">The sequence shown here is derived from an EMBL/GenBank/DDBJ whole genome shotgun (WGS) entry which is preliminary data.</text>
</comment>
<gene>
    <name evidence="3" type="ORF">KEM10_04960</name>
</gene>